<proteinExistence type="predicted"/>
<dbReference type="EMBL" id="CP064936">
    <property type="protein sequence ID" value="QQA01805.1"/>
    <property type="molecule type" value="Genomic_DNA"/>
</dbReference>
<reference evidence="3 4" key="1">
    <citation type="submission" date="2020-11" db="EMBL/GenBank/DDBJ databases">
        <title>Treponema Peruensis nv. sp., first commensal Treponema isolated from human feces.</title>
        <authorList>
            <person name="Belkhou C."/>
            <person name="Raes J."/>
        </authorList>
    </citation>
    <scope>NUCLEOTIDE SEQUENCE [LARGE SCALE GENOMIC DNA]</scope>
    <source>
        <strain evidence="3 4">RCC2812</strain>
    </source>
</reference>
<dbReference type="Proteomes" id="UP000595224">
    <property type="component" value="Chromosome"/>
</dbReference>
<feature type="domain" description="GmrSD restriction endonucleases N-terminal" evidence="2">
    <location>
        <begin position="64"/>
        <end position="201"/>
    </location>
</feature>
<dbReference type="PANTHER" id="PTHR39639">
    <property type="entry name" value="CHROMOSOME 16, WHOLE GENOME SHOTGUN SEQUENCE"/>
    <property type="match status" value="1"/>
</dbReference>
<sequence length="388" mass="45710">MSEDNELKQEEMEQTQLDSLEFDKDEKEYDSKGPEIKEPYDPDKVDIIPNTMTIRLLLDRIEHDEIDLNPDFQRKSGLWDETKKSRLIESMLIKIPLPVFYFDSRIDEKWTIVDGLQRITTLNEFIVKKSLRLTNLEYLNEFQDYSYDDLPRNMQRRIQECQIQAYCIRKGTPDDVTISIFKRINTGGLVLSLAEIRNCIFHGIAGNLVKDMANLDSFKEATRYRISPERMADRDLATRFTAFYVLGYETYDGNMDLYLEKGLTKVKKEYSNEKVKELLSIFDRTMKCCKNVFGNYAFRKKILYTDVEKYGPLNKSLFECVSSCFGLLTSEEQDLIVKNKEDFFADYKKLFDSPFYWAINSATGLIDHVRMRHQELTNLLNNKLRSYK</sequence>
<feature type="compositionally biased region" description="Basic and acidic residues" evidence="1">
    <location>
        <begin position="1"/>
        <end position="11"/>
    </location>
</feature>
<protein>
    <submittedName>
        <fullName evidence="3">DUF262 domain-containing protein</fullName>
    </submittedName>
</protein>
<feature type="region of interest" description="Disordered" evidence="1">
    <location>
        <begin position="1"/>
        <end position="43"/>
    </location>
</feature>
<dbReference type="KEGG" id="tper:IWA51_04135"/>
<accession>A0A7T3REW8</accession>
<evidence type="ECO:0000256" key="1">
    <source>
        <dbReference type="SAM" id="MobiDB-lite"/>
    </source>
</evidence>
<evidence type="ECO:0000313" key="4">
    <source>
        <dbReference type="Proteomes" id="UP000595224"/>
    </source>
</evidence>
<keyword evidence="4" id="KW-1185">Reference proteome</keyword>
<dbReference type="PANTHER" id="PTHR39639:SF1">
    <property type="entry name" value="DUF262 DOMAIN-CONTAINING PROTEIN"/>
    <property type="match status" value="1"/>
</dbReference>
<dbReference type="AlphaFoldDB" id="A0A7T3REW8"/>
<dbReference type="InterPro" id="IPR004919">
    <property type="entry name" value="GmrSD_N"/>
</dbReference>
<evidence type="ECO:0000259" key="2">
    <source>
        <dbReference type="Pfam" id="PF03235"/>
    </source>
</evidence>
<feature type="compositionally biased region" description="Basic and acidic residues" evidence="1">
    <location>
        <begin position="21"/>
        <end position="43"/>
    </location>
</feature>
<name>A0A7T3REW8_9SPIR</name>
<gene>
    <name evidence="3" type="ORF">IWA51_04135</name>
</gene>
<dbReference type="RefSeq" id="WP_198443344.1">
    <property type="nucleotide sequence ID" value="NZ_CBCSHE010000002.1"/>
</dbReference>
<evidence type="ECO:0000313" key="3">
    <source>
        <dbReference type="EMBL" id="QQA01805.1"/>
    </source>
</evidence>
<dbReference type="Pfam" id="PF03235">
    <property type="entry name" value="GmrSD_N"/>
    <property type="match status" value="1"/>
</dbReference>
<organism evidence="3 4">
    <name type="scientific">Treponema peruense</name>
    <dbReference type="NCBI Taxonomy" id="2787628"/>
    <lineage>
        <taxon>Bacteria</taxon>
        <taxon>Pseudomonadati</taxon>
        <taxon>Spirochaetota</taxon>
        <taxon>Spirochaetia</taxon>
        <taxon>Spirochaetales</taxon>
        <taxon>Treponemataceae</taxon>
        <taxon>Treponema</taxon>
    </lineage>
</organism>